<feature type="compositionally biased region" description="Basic and acidic residues" evidence="1">
    <location>
        <begin position="133"/>
        <end position="145"/>
    </location>
</feature>
<feature type="region of interest" description="Disordered" evidence="1">
    <location>
        <begin position="1"/>
        <end position="77"/>
    </location>
</feature>
<feature type="region of interest" description="Disordered" evidence="1">
    <location>
        <begin position="99"/>
        <end position="166"/>
    </location>
</feature>
<name>A0A3L6RPL3_PANMI</name>
<evidence type="ECO:0000313" key="2">
    <source>
        <dbReference type="EMBL" id="RLN07692.1"/>
    </source>
</evidence>
<gene>
    <name evidence="2" type="ORF">C2845_PM11G30460</name>
</gene>
<protein>
    <submittedName>
        <fullName evidence="2">Uncharacterized protein</fullName>
    </submittedName>
</protein>
<dbReference type="AlphaFoldDB" id="A0A3L6RPL3"/>
<sequence>MRVGRPAAAGGGAELTHLGQRPGTAVAGGEEGLGSATTAATDGVEDSCNRRGPVSRRRRRGAHRHLGADNGCSGTTGGWAFVATRTRRCDERRAAACRARRRHGLREARAWRPPPQAGGAERASTTLAHRSLHRESPRPAREESGLKAGTKLRAAAGGEKRGDRHP</sequence>
<evidence type="ECO:0000256" key="1">
    <source>
        <dbReference type="SAM" id="MobiDB-lite"/>
    </source>
</evidence>
<reference evidence="3" key="1">
    <citation type="journal article" date="2019" name="Nat. Commun.">
        <title>The genome of broomcorn millet.</title>
        <authorList>
            <person name="Zou C."/>
            <person name="Miki D."/>
            <person name="Li D."/>
            <person name="Tang Q."/>
            <person name="Xiao L."/>
            <person name="Rajput S."/>
            <person name="Deng P."/>
            <person name="Jia W."/>
            <person name="Huang R."/>
            <person name="Zhang M."/>
            <person name="Sun Y."/>
            <person name="Hu J."/>
            <person name="Fu X."/>
            <person name="Schnable P.S."/>
            <person name="Li F."/>
            <person name="Zhang H."/>
            <person name="Feng B."/>
            <person name="Zhu X."/>
            <person name="Liu R."/>
            <person name="Schnable J.C."/>
            <person name="Zhu J.-K."/>
            <person name="Zhang H."/>
        </authorList>
    </citation>
    <scope>NUCLEOTIDE SEQUENCE [LARGE SCALE GENOMIC DNA]</scope>
</reference>
<keyword evidence="3" id="KW-1185">Reference proteome</keyword>
<organism evidence="2 3">
    <name type="scientific">Panicum miliaceum</name>
    <name type="common">Proso millet</name>
    <name type="synonym">Broomcorn millet</name>
    <dbReference type="NCBI Taxonomy" id="4540"/>
    <lineage>
        <taxon>Eukaryota</taxon>
        <taxon>Viridiplantae</taxon>
        <taxon>Streptophyta</taxon>
        <taxon>Embryophyta</taxon>
        <taxon>Tracheophyta</taxon>
        <taxon>Spermatophyta</taxon>
        <taxon>Magnoliopsida</taxon>
        <taxon>Liliopsida</taxon>
        <taxon>Poales</taxon>
        <taxon>Poaceae</taxon>
        <taxon>PACMAD clade</taxon>
        <taxon>Panicoideae</taxon>
        <taxon>Panicodae</taxon>
        <taxon>Paniceae</taxon>
        <taxon>Panicinae</taxon>
        <taxon>Panicum</taxon>
        <taxon>Panicum sect. Panicum</taxon>
    </lineage>
</organism>
<comment type="caution">
    <text evidence="2">The sequence shown here is derived from an EMBL/GenBank/DDBJ whole genome shotgun (WGS) entry which is preliminary data.</text>
</comment>
<dbReference type="EMBL" id="PQIB02000007">
    <property type="protein sequence ID" value="RLN07692.1"/>
    <property type="molecule type" value="Genomic_DNA"/>
</dbReference>
<evidence type="ECO:0000313" key="3">
    <source>
        <dbReference type="Proteomes" id="UP000275267"/>
    </source>
</evidence>
<accession>A0A3L6RPL3</accession>
<feature type="compositionally biased region" description="Basic residues" evidence="1">
    <location>
        <begin position="53"/>
        <end position="65"/>
    </location>
</feature>
<dbReference type="Proteomes" id="UP000275267">
    <property type="component" value="Unassembled WGS sequence"/>
</dbReference>
<proteinExistence type="predicted"/>